<feature type="domain" description="YjeF C-terminal" evidence="21">
    <location>
        <begin position="218"/>
        <end position="518"/>
    </location>
</feature>
<feature type="binding site" evidence="17">
    <location>
        <position position="253"/>
    </location>
    <ligand>
        <name>(6S)-NADPHX</name>
        <dbReference type="ChEBI" id="CHEBI:64076"/>
    </ligand>
</feature>
<evidence type="ECO:0000256" key="15">
    <source>
        <dbReference type="ARBA" id="ARBA00048238"/>
    </source>
</evidence>
<dbReference type="PANTHER" id="PTHR12592">
    <property type="entry name" value="ATP-DEPENDENT (S)-NAD(P)H-HYDRATE DEHYDRATASE FAMILY MEMBER"/>
    <property type="match status" value="1"/>
</dbReference>
<feature type="binding site" evidence="17">
    <location>
        <position position="464"/>
    </location>
    <ligand>
        <name>(6S)-NADPHX</name>
        <dbReference type="ChEBI" id="CHEBI:64076"/>
    </ligand>
</feature>
<evidence type="ECO:0000256" key="9">
    <source>
        <dbReference type="ARBA" id="ARBA00022958"/>
    </source>
</evidence>
<feature type="binding site" evidence="18">
    <location>
        <position position="119"/>
    </location>
    <ligand>
        <name>K(+)</name>
        <dbReference type="ChEBI" id="CHEBI:29103"/>
    </ligand>
</feature>
<dbReference type="GO" id="GO:0046872">
    <property type="term" value="F:metal ion binding"/>
    <property type="evidence" value="ECO:0007669"/>
    <property type="project" value="UniProtKB-UniRule"/>
</dbReference>
<proteinExistence type="inferred from homology"/>
<dbReference type="InterPro" id="IPR004443">
    <property type="entry name" value="YjeF_N_dom"/>
</dbReference>
<keyword evidence="11 18" id="KW-0413">Isomerase</keyword>
<dbReference type="InterPro" id="IPR029056">
    <property type="entry name" value="Ribokinase-like"/>
</dbReference>
<evidence type="ECO:0000256" key="5">
    <source>
        <dbReference type="ARBA" id="ARBA00022723"/>
    </source>
</evidence>
<dbReference type="InterPro" id="IPR017953">
    <property type="entry name" value="Carbohydrate_kinase_pred_CS"/>
</dbReference>
<evidence type="ECO:0000256" key="19">
    <source>
        <dbReference type="PIRNR" id="PIRNR017184"/>
    </source>
</evidence>
<evidence type="ECO:0000256" key="4">
    <source>
        <dbReference type="ARBA" id="ARBA00009524"/>
    </source>
</evidence>
<evidence type="ECO:0000256" key="16">
    <source>
        <dbReference type="ARBA" id="ARBA00049209"/>
    </source>
</evidence>
<dbReference type="Gene3D" id="3.40.1190.20">
    <property type="match status" value="1"/>
</dbReference>
<dbReference type="NCBIfam" id="TIGR00197">
    <property type="entry name" value="yjeF_nterm"/>
    <property type="match status" value="1"/>
</dbReference>
<feature type="compositionally biased region" description="Basic and acidic residues" evidence="20">
    <location>
        <begin position="396"/>
        <end position="412"/>
    </location>
</feature>
<dbReference type="EC" id="5.1.99.6" evidence="19"/>
<evidence type="ECO:0000256" key="18">
    <source>
        <dbReference type="HAMAP-Rule" id="MF_01966"/>
    </source>
</evidence>
<comment type="similarity">
    <text evidence="3 19">In the N-terminal section; belongs to the NnrE/AIBP family.</text>
</comment>
<evidence type="ECO:0000256" key="10">
    <source>
        <dbReference type="ARBA" id="ARBA00023027"/>
    </source>
</evidence>
<comment type="similarity">
    <text evidence="17">Belongs to the NnrD/CARKD family.</text>
</comment>
<evidence type="ECO:0000256" key="2">
    <source>
        <dbReference type="ARBA" id="ARBA00000909"/>
    </source>
</evidence>
<reference evidence="23 24" key="1">
    <citation type="submission" date="2019-11" db="EMBL/GenBank/DDBJ databases">
        <title>Whole-genome sequence of a Rhodoblastus acidophilus DSM 142.</title>
        <authorList>
            <person name="Kyndt J.A."/>
            <person name="Meyer T.E."/>
        </authorList>
    </citation>
    <scope>NUCLEOTIDE SEQUENCE [LARGE SCALE GENOMIC DNA]</scope>
    <source>
        <strain evidence="23 24">DSM 142</strain>
    </source>
</reference>
<dbReference type="PANTHER" id="PTHR12592:SF0">
    <property type="entry name" value="ATP-DEPENDENT (S)-NAD(P)H-HYDRATE DEHYDRATASE"/>
    <property type="match status" value="1"/>
</dbReference>
<evidence type="ECO:0000256" key="6">
    <source>
        <dbReference type="ARBA" id="ARBA00022741"/>
    </source>
</evidence>
<comment type="similarity">
    <text evidence="18">Belongs to the NnrE/AIBP family.</text>
</comment>
<evidence type="ECO:0000256" key="14">
    <source>
        <dbReference type="ARBA" id="ARBA00025153"/>
    </source>
</evidence>
<dbReference type="Pfam" id="PF03853">
    <property type="entry name" value="YjeF_N"/>
    <property type="match status" value="1"/>
</dbReference>
<feature type="binding site" evidence="17">
    <location>
        <begin position="434"/>
        <end position="438"/>
    </location>
    <ligand>
        <name>AMP</name>
        <dbReference type="ChEBI" id="CHEBI:456215"/>
    </ligand>
</feature>
<dbReference type="HAMAP" id="MF_01965">
    <property type="entry name" value="NADHX_dehydratase"/>
    <property type="match status" value="1"/>
</dbReference>
<feature type="binding site" evidence="18">
    <location>
        <begin position="123"/>
        <end position="129"/>
    </location>
    <ligand>
        <name>(6S)-NADPHX</name>
        <dbReference type="ChEBI" id="CHEBI:64076"/>
    </ligand>
</feature>
<keyword evidence="10 17" id="KW-0520">NAD</keyword>
<gene>
    <name evidence="17" type="primary">nnrD</name>
    <name evidence="18" type="synonym">nnrE</name>
    <name evidence="23" type="ORF">GJ654_12100</name>
</gene>
<comment type="catalytic activity">
    <reaction evidence="2 18 19">
        <text>(6R)-NADPHX = (6S)-NADPHX</text>
        <dbReference type="Rhea" id="RHEA:32227"/>
        <dbReference type="ChEBI" id="CHEBI:64076"/>
        <dbReference type="ChEBI" id="CHEBI:64077"/>
        <dbReference type="EC" id="5.1.99.6"/>
    </reaction>
</comment>
<dbReference type="GO" id="GO:0005524">
    <property type="term" value="F:ATP binding"/>
    <property type="evidence" value="ECO:0007669"/>
    <property type="project" value="UniProtKB-UniRule"/>
</dbReference>
<comment type="function">
    <text evidence="18">Catalyzes the epimerization of the S- and R-forms of NAD(P)HX, a damaged form of NAD(P)H that is a result of enzymatic or heat-dependent hydration. This is a prerequisite for the S-specific NAD(P)H-hydrate dehydratase to allow the repair of both epimers of NAD(P)HX.</text>
</comment>
<comment type="catalytic activity">
    <reaction evidence="15 17 19">
        <text>(6S)-NADHX + ADP = AMP + phosphate + NADH + H(+)</text>
        <dbReference type="Rhea" id="RHEA:32223"/>
        <dbReference type="ChEBI" id="CHEBI:15378"/>
        <dbReference type="ChEBI" id="CHEBI:43474"/>
        <dbReference type="ChEBI" id="CHEBI:57945"/>
        <dbReference type="ChEBI" id="CHEBI:64074"/>
        <dbReference type="ChEBI" id="CHEBI:456215"/>
        <dbReference type="ChEBI" id="CHEBI:456216"/>
        <dbReference type="EC" id="4.2.1.136"/>
    </reaction>
</comment>
<feature type="binding site" evidence="18">
    <location>
        <position position="59"/>
    </location>
    <ligand>
        <name>K(+)</name>
        <dbReference type="ChEBI" id="CHEBI:29103"/>
    </ligand>
</feature>
<evidence type="ECO:0000256" key="7">
    <source>
        <dbReference type="ARBA" id="ARBA00022840"/>
    </source>
</evidence>
<dbReference type="InterPro" id="IPR036652">
    <property type="entry name" value="YjeF_N_dom_sf"/>
</dbReference>
<dbReference type="Pfam" id="PF01256">
    <property type="entry name" value="Carb_kinase"/>
    <property type="match status" value="1"/>
</dbReference>
<organism evidence="23 24">
    <name type="scientific">Rhodoblastus acidophilus</name>
    <name type="common">Rhodopseudomonas acidophila</name>
    <dbReference type="NCBI Taxonomy" id="1074"/>
    <lineage>
        <taxon>Bacteria</taxon>
        <taxon>Pseudomonadati</taxon>
        <taxon>Pseudomonadota</taxon>
        <taxon>Alphaproteobacteria</taxon>
        <taxon>Hyphomicrobiales</taxon>
        <taxon>Rhodoblastaceae</taxon>
        <taxon>Rhodoblastus</taxon>
    </lineage>
</organism>
<sequence length="518" mass="53447">MELLTPEEMGRADALAIAGGVPGYALMLKAGKNVAEAAAALLRDKGSRRVAVFCGPGNNGGDGYVAARLLRETGFDVEVGALGEPRFLRGDAKQAFEDWAGETCAAEEVDPARADVVIDALFGAGLSRPLDGRALELVERLNAAGKPILAVDVPSGLDGATGLGPGCVQAQKTVTFFRKKPGHVLLPGRLACGDLLVTQIGIDAGFLADIAPKTFENLPPLWLGLMPKPQVAGHKYSRGHLLVASGPMTRTGAARLAARAGLRAGAGLVTVVSPADALAVNAAHLTAIMLRAADGADQWRDLLADRRFSGCVFGPAFGVAPETAEIAAVLLAAATPDRPLGLVLDADALTAFSGDWRALARCITSSAARVVITPHDGEFYRLFNEQAEKPQPAQPDGHDLTSSRRTEAQPVDCRSKLDKARVAAERLGAVIVLKGPDTVVASPDGRAAIAANAPPTLATAGSGDVLAGIIGGLLAQGMPAFEAAACAVWLHGEAANAFGRGLIAEDLSEMLPRVLAHL</sequence>
<feature type="binding site" evidence="17">
    <location>
        <position position="463"/>
    </location>
    <ligand>
        <name>AMP</name>
        <dbReference type="ChEBI" id="CHEBI:456215"/>
    </ligand>
</feature>
<evidence type="ECO:0000256" key="1">
    <source>
        <dbReference type="ARBA" id="ARBA00000013"/>
    </source>
</evidence>
<dbReference type="InterPro" id="IPR030677">
    <property type="entry name" value="Nnr"/>
</dbReference>
<name>A0A6N8DRD0_RHOAC</name>
<dbReference type="HAMAP" id="MF_01966">
    <property type="entry name" value="NADHX_epimerase"/>
    <property type="match status" value="1"/>
</dbReference>
<keyword evidence="6 17" id="KW-0547">Nucleotide-binding</keyword>
<dbReference type="Proteomes" id="UP000439113">
    <property type="component" value="Unassembled WGS sequence"/>
</dbReference>
<evidence type="ECO:0000313" key="24">
    <source>
        <dbReference type="Proteomes" id="UP000439113"/>
    </source>
</evidence>
<evidence type="ECO:0000256" key="11">
    <source>
        <dbReference type="ARBA" id="ARBA00023235"/>
    </source>
</evidence>
<comment type="function">
    <text evidence="17">Catalyzes the dehydration of the S-form of NAD(P)HX at the expense of ADP, which is converted to AMP. Together with NAD(P)HX epimerase, which catalyzes the epimerization of the S- and R-forms, the enzyme allows the repair of both epimers of NAD(P)HX, a damaged form of NAD(P)H that is a result of enzymatic or heat-dependent hydration.</text>
</comment>
<feature type="binding site" evidence="18">
    <location>
        <begin position="58"/>
        <end position="62"/>
    </location>
    <ligand>
        <name>(6S)-NADPHX</name>
        <dbReference type="ChEBI" id="CHEBI:64076"/>
    </ligand>
</feature>
<dbReference type="PROSITE" id="PS01050">
    <property type="entry name" value="YJEF_C_2"/>
    <property type="match status" value="1"/>
</dbReference>
<evidence type="ECO:0000256" key="13">
    <source>
        <dbReference type="ARBA" id="ARBA00023268"/>
    </source>
</evidence>
<dbReference type="EC" id="4.2.1.136" evidence="19"/>
<comment type="similarity">
    <text evidence="4 19">In the C-terminal section; belongs to the NnrD/CARKD family.</text>
</comment>
<comment type="function">
    <text evidence="14 19">Bifunctional enzyme that catalyzes the epimerization of the S- and R-forms of NAD(P)HX and the dehydration of the S-form of NAD(P)HX at the expense of ADP, which is converted to AMP. This allows the repair of both epimers of NAD(P)HX, a damaged form of NAD(P)H that is a result of enzymatic or heat-dependent hydration.</text>
</comment>
<comment type="subunit">
    <text evidence="17">Homotetramer.</text>
</comment>
<dbReference type="SUPFAM" id="SSF64153">
    <property type="entry name" value="YjeF N-terminal domain-like"/>
    <property type="match status" value="1"/>
</dbReference>
<dbReference type="InterPro" id="IPR000631">
    <property type="entry name" value="CARKD"/>
</dbReference>
<dbReference type="NCBIfam" id="TIGR00196">
    <property type="entry name" value="yjeF_cterm"/>
    <property type="match status" value="1"/>
</dbReference>
<feature type="domain" description="YjeF N-terminal" evidence="22">
    <location>
        <begin position="9"/>
        <end position="208"/>
    </location>
</feature>
<evidence type="ECO:0000256" key="12">
    <source>
        <dbReference type="ARBA" id="ARBA00023239"/>
    </source>
</evidence>
<dbReference type="GO" id="GO:0052855">
    <property type="term" value="F:ADP-dependent NAD(P)H-hydrate dehydratase activity"/>
    <property type="evidence" value="ECO:0007669"/>
    <property type="project" value="UniProtKB-UniRule"/>
</dbReference>
<dbReference type="Gene3D" id="3.40.50.10260">
    <property type="entry name" value="YjeF N-terminal domain"/>
    <property type="match status" value="1"/>
</dbReference>
<evidence type="ECO:0000256" key="3">
    <source>
        <dbReference type="ARBA" id="ARBA00006001"/>
    </source>
</evidence>
<comment type="caution">
    <text evidence="17">Lacks conserved residue(s) required for the propagation of feature annotation.</text>
</comment>
<feature type="binding site" evidence="17">
    <location>
        <position position="375"/>
    </location>
    <ligand>
        <name>(6S)-NADPHX</name>
        <dbReference type="ChEBI" id="CHEBI:64076"/>
    </ligand>
</feature>
<dbReference type="CDD" id="cd01171">
    <property type="entry name" value="YXKO-related"/>
    <property type="match status" value="1"/>
</dbReference>
<feature type="region of interest" description="Disordered" evidence="20">
    <location>
        <begin position="386"/>
        <end position="412"/>
    </location>
</feature>
<dbReference type="GO" id="GO:0046496">
    <property type="term" value="P:nicotinamide nucleotide metabolic process"/>
    <property type="evidence" value="ECO:0007669"/>
    <property type="project" value="UniProtKB-UniRule"/>
</dbReference>
<comment type="cofactor">
    <cofactor evidence="17">
        <name>Mg(2+)</name>
        <dbReference type="ChEBI" id="CHEBI:18420"/>
    </cofactor>
</comment>
<keyword evidence="13" id="KW-0511">Multifunctional enzyme</keyword>
<dbReference type="PROSITE" id="PS51385">
    <property type="entry name" value="YJEF_N"/>
    <property type="match status" value="1"/>
</dbReference>
<evidence type="ECO:0000256" key="17">
    <source>
        <dbReference type="HAMAP-Rule" id="MF_01965"/>
    </source>
</evidence>
<dbReference type="AlphaFoldDB" id="A0A6N8DRD0"/>
<comment type="caution">
    <text evidence="23">The sequence shown here is derived from an EMBL/GenBank/DDBJ whole genome shotgun (WGS) entry which is preliminary data.</text>
</comment>
<accession>A0A6N8DRD0</accession>
<evidence type="ECO:0000259" key="21">
    <source>
        <dbReference type="PROSITE" id="PS51383"/>
    </source>
</evidence>
<evidence type="ECO:0000313" key="23">
    <source>
        <dbReference type="EMBL" id="MTV31731.1"/>
    </source>
</evidence>
<comment type="catalytic activity">
    <reaction evidence="1 18 19">
        <text>(6R)-NADHX = (6S)-NADHX</text>
        <dbReference type="Rhea" id="RHEA:32215"/>
        <dbReference type="ChEBI" id="CHEBI:64074"/>
        <dbReference type="ChEBI" id="CHEBI:64075"/>
        <dbReference type="EC" id="5.1.99.6"/>
    </reaction>
</comment>
<dbReference type="GO" id="GO:0110051">
    <property type="term" value="P:metabolite repair"/>
    <property type="evidence" value="ECO:0007669"/>
    <property type="project" value="TreeGrafter"/>
</dbReference>
<dbReference type="GO" id="GO:0052856">
    <property type="term" value="F:NAD(P)HX epimerase activity"/>
    <property type="evidence" value="ECO:0007669"/>
    <property type="project" value="UniProtKB-UniRule"/>
</dbReference>
<keyword evidence="8 17" id="KW-0521">NADP</keyword>
<keyword evidence="7 17" id="KW-0067">ATP-binding</keyword>
<evidence type="ECO:0000259" key="22">
    <source>
        <dbReference type="PROSITE" id="PS51385"/>
    </source>
</evidence>
<comment type="catalytic activity">
    <reaction evidence="16 17 19">
        <text>(6S)-NADPHX + ADP = AMP + phosphate + NADPH + H(+)</text>
        <dbReference type="Rhea" id="RHEA:32235"/>
        <dbReference type="ChEBI" id="CHEBI:15378"/>
        <dbReference type="ChEBI" id="CHEBI:43474"/>
        <dbReference type="ChEBI" id="CHEBI:57783"/>
        <dbReference type="ChEBI" id="CHEBI:64076"/>
        <dbReference type="ChEBI" id="CHEBI:456215"/>
        <dbReference type="ChEBI" id="CHEBI:456216"/>
        <dbReference type="EC" id="4.2.1.136"/>
    </reaction>
</comment>
<dbReference type="SUPFAM" id="SSF53613">
    <property type="entry name" value="Ribokinase-like"/>
    <property type="match status" value="1"/>
</dbReference>
<keyword evidence="5 18" id="KW-0479">Metal-binding</keyword>
<protein>
    <recommendedName>
        <fullName evidence="19">Bifunctional NAD(P)H-hydrate repair enzyme</fullName>
    </recommendedName>
    <alternativeName>
        <fullName evidence="19">Nicotinamide nucleotide repair protein</fullName>
    </alternativeName>
    <domain>
        <recommendedName>
            <fullName evidence="19">ADP-dependent (S)-NAD(P)H-hydrate dehydratase</fullName>
            <ecNumber evidence="19">4.2.1.136</ecNumber>
        </recommendedName>
        <alternativeName>
            <fullName evidence="19">ADP-dependent NAD(P)HX dehydratase</fullName>
        </alternativeName>
    </domain>
    <domain>
        <recommendedName>
            <fullName evidence="19">NAD(P)H-hydrate epimerase</fullName>
            <ecNumber evidence="19">5.1.99.6</ecNumber>
        </recommendedName>
    </domain>
</protein>
<dbReference type="PROSITE" id="PS51383">
    <property type="entry name" value="YJEF_C_3"/>
    <property type="match status" value="1"/>
</dbReference>
<dbReference type="PIRSF" id="PIRSF017184">
    <property type="entry name" value="Nnr"/>
    <property type="match status" value="1"/>
</dbReference>
<feature type="binding site" evidence="18">
    <location>
        <position position="152"/>
    </location>
    <ligand>
        <name>(6S)-NADPHX</name>
        <dbReference type="ChEBI" id="CHEBI:64076"/>
    </ligand>
</feature>
<dbReference type="EMBL" id="WNKS01000010">
    <property type="protein sequence ID" value="MTV31731.1"/>
    <property type="molecule type" value="Genomic_DNA"/>
</dbReference>
<comment type="cofactor">
    <cofactor evidence="18 19">
        <name>K(+)</name>
        <dbReference type="ChEBI" id="CHEBI:29103"/>
    </cofactor>
    <text evidence="18 19">Binds 1 potassium ion per subunit.</text>
</comment>
<evidence type="ECO:0000256" key="20">
    <source>
        <dbReference type="SAM" id="MobiDB-lite"/>
    </source>
</evidence>
<feature type="binding site" evidence="18">
    <location>
        <position position="155"/>
    </location>
    <ligand>
        <name>K(+)</name>
        <dbReference type="ChEBI" id="CHEBI:29103"/>
    </ligand>
</feature>
<keyword evidence="9 18" id="KW-0630">Potassium</keyword>
<keyword evidence="12 17" id="KW-0456">Lyase</keyword>
<evidence type="ECO:0000256" key="8">
    <source>
        <dbReference type="ARBA" id="ARBA00022857"/>
    </source>
</evidence>